<dbReference type="Pfam" id="PF00112">
    <property type="entry name" value="Peptidase_C1"/>
    <property type="match status" value="1"/>
</dbReference>
<name>A0A4Y7JGR8_PAPSO</name>
<dbReference type="EMBL" id="CM010718">
    <property type="protein sequence ID" value="RZC58845.1"/>
    <property type="molecule type" value="Genomic_DNA"/>
</dbReference>
<sequence length="105" mass="12102">MEEQHQGRLFISNWRHTEPAIRKRNGKGLLKDVVTQPVSVGICGSDAAFQLYLLKGSFSRSCSMHLDHAMLTVGQGHNKILDDYERSLKNEALQEIRRLKRLWQL</sequence>
<evidence type="ECO:0000313" key="2">
    <source>
        <dbReference type="EMBL" id="RZC58845.1"/>
    </source>
</evidence>
<dbReference type="InterPro" id="IPR000668">
    <property type="entry name" value="Peptidase_C1A_C"/>
</dbReference>
<keyword evidence="3" id="KW-1185">Reference proteome</keyword>
<gene>
    <name evidence="2" type="ORF">C5167_006150</name>
</gene>
<dbReference type="PROSITE" id="PS00639">
    <property type="entry name" value="THIOL_PROTEASE_HIS"/>
    <property type="match status" value="1"/>
</dbReference>
<proteinExistence type="predicted"/>
<feature type="domain" description="Peptidase C1A papain C-terminal" evidence="1">
    <location>
        <begin position="22"/>
        <end position="79"/>
    </location>
</feature>
<dbReference type="GO" id="GO:0006508">
    <property type="term" value="P:proteolysis"/>
    <property type="evidence" value="ECO:0007669"/>
    <property type="project" value="InterPro"/>
</dbReference>
<dbReference type="SUPFAM" id="SSF54001">
    <property type="entry name" value="Cysteine proteinases"/>
    <property type="match status" value="1"/>
</dbReference>
<dbReference type="AlphaFoldDB" id="A0A4Y7JGR8"/>
<dbReference type="InterPro" id="IPR038765">
    <property type="entry name" value="Papain-like_cys_pep_sf"/>
</dbReference>
<dbReference type="Proteomes" id="UP000316621">
    <property type="component" value="Chromosome 4"/>
</dbReference>
<organism evidence="2 3">
    <name type="scientific">Papaver somniferum</name>
    <name type="common">Opium poppy</name>
    <dbReference type="NCBI Taxonomy" id="3469"/>
    <lineage>
        <taxon>Eukaryota</taxon>
        <taxon>Viridiplantae</taxon>
        <taxon>Streptophyta</taxon>
        <taxon>Embryophyta</taxon>
        <taxon>Tracheophyta</taxon>
        <taxon>Spermatophyta</taxon>
        <taxon>Magnoliopsida</taxon>
        <taxon>Ranunculales</taxon>
        <taxon>Papaveraceae</taxon>
        <taxon>Papaveroideae</taxon>
        <taxon>Papaver</taxon>
    </lineage>
</organism>
<protein>
    <recommendedName>
        <fullName evidence="1">Peptidase C1A papain C-terminal domain-containing protein</fullName>
    </recommendedName>
</protein>
<dbReference type="Gene3D" id="3.90.70.10">
    <property type="entry name" value="Cysteine proteinases"/>
    <property type="match status" value="1"/>
</dbReference>
<dbReference type="STRING" id="3469.A0A4Y7JGR8"/>
<reference evidence="2 3" key="1">
    <citation type="journal article" date="2018" name="Science">
        <title>The opium poppy genome and morphinan production.</title>
        <authorList>
            <person name="Guo L."/>
            <person name="Winzer T."/>
            <person name="Yang X."/>
            <person name="Li Y."/>
            <person name="Ning Z."/>
            <person name="He Z."/>
            <person name="Teodor R."/>
            <person name="Lu Y."/>
            <person name="Bowser T.A."/>
            <person name="Graham I.A."/>
            <person name="Ye K."/>
        </authorList>
    </citation>
    <scope>NUCLEOTIDE SEQUENCE [LARGE SCALE GENOMIC DNA]</scope>
    <source>
        <strain evidence="3">cv. HN1</strain>
        <tissue evidence="2">Leaves</tissue>
    </source>
</reference>
<dbReference type="InterPro" id="IPR025660">
    <property type="entry name" value="Pept_his_AS"/>
</dbReference>
<evidence type="ECO:0000259" key="1">
    <source>
        <dbReference type="Pfam" id="PF00112"/>
    </source>
</evidence>
<accession>A0A4Y7JGR8</accession>
<dbReference type="Gramene" id="RZC58845">
    <property type="protein sequence ID" value="RZC58845"/>
    <property type="gene ID" value="C5167_006150"/>
</dbReference>
<dbReference type="GO" id="GO:0008234">
    <property type="term" value="F:cysteine-type peptidase activity"/>
    <property type="evidence" value="ECO:0007669"/>
    <property type="project" value="InterPro"/>
</dbReference>
<evidence type="ECO:0000313" key="3">
    <source>
        <dbReference type="Proteomes" id="UP000316621"/>
    </source>
</evidence>